<dbReference type="Pfam" id="PF13517">
    <property type="entry name" value="FG-GAP_3"/>
    <property type="match status" value="2"/>
</dbReference>
<evidence type="ECO:0000313" key="4">
    <source>
        <dbReference type="Proteomes" id="UP000807850"/>
    </source>
</evidence>
<protein>
    <submittedName>
        <fullName evidence="3">T9SS type A sorting domain-containing protein</fullName>
    </submittedName>
</protein>
<dbReference type="Proteomes" id="UP000807850">
    <property type="component" value="Unassembled WGS sequence"/>
</dbReference>
<dbReference type="PANTHER" id="PTHR46580">
    <property type="entry name" value="SENSOR KINASE-RELATED"/>
    <property type="match status" value="1"/>
</dbReference>
<dbReference type="PANTHER" id="PTHR46580:SF4">
    <property type="entry name" value="ATP_GTP-BINDING PROTEIN"/>
    <property type="match status" value="1"/>
</dbReference>
<organism evidence="3 4">
    <name type="scientific">Eiseniibacteriota bacterium</name>
    <dbReference type="NCBI Taxonomy" id="2212470"/>
    <lineage>
        <taxon>Bacteria</taxon>
        <taxon>Candidatus Eiseniibacteriota</taxon>
    </lineage>
</organism>
<dbReference type="SUPFAM" id="SSF69318">
    <property type="entry name" value="Integrin alpha N-terminal domain"/>
    <property type="match status" value="2"/>
</dbReference>
<dbReference type="Gene3D" id="2.130.10.130">
    <property type="entry name" value="Integrin alpha, N-terminal"/>
    <property type="match status" value="2"/>
</dbReference>
<feature type="chain" id="PRO_5038608873" evidence="2">
    <location>
        <begin position="17"/>
        <end position="721"/>
    </location>
</feature>
<evidence type="ECO:0000313" key="3">
    <source>
        <dbReference type="EMBL" id="MBI3539276.1"/>
    </source>
</evidence>
<dbReference type="Gene3D" id="2.60.40.10">
    <property type="entry name" value="Immunoglobulins"/>
    <property type="match status" value="1"/>
</dbReference>
<keyword evidence="1 2" id="KW-0732">Signal</keyword>
<dbReference type="NCBIfam" id="TIGR04183">
    <property type="entry name" value="Por_Secre_tail"/>
    <property type="match status" value="1"/>
</dbReference>
<proteinExistence type="predicted"/>
<dbReference type="InterPro" id="IPR028994">
    <property type="entry name" value="Integrin_alpha_N"/>
</dbReference>
<comment type="caution">
    <text evidence="3">The sequence shown here is derived from an EMBL/GenBank/DDBJ whole genome shotgun (WGS) entry which is preliminary data.</text>
</comment>
<dbReference type="InterPro" id="IPR026444">
    <property type="entry name" value="Secre_tail"/>
</dbReference>
<dbReference type="InterPro" id="IPR013517">
    <property type="entry name" value="FG-GAP"/>
</dbReference>
<name>A0A9D6L5Q2_UNCEI</name>
<dbReference type="EMBL" id="JACQAY010000095">
    <property type="protein sequence ID" value="MBI3539276.1"/>
    <property type="molecule type" value="Genomic_DNA"/>
</dbReference>
<gene>
    <name evidence="3" type="ORF">HY076_03275</name>
</gene>
<accession>A0A9D6L5Q2</accession>
<evidence type="ECO:0000256" key="2">
    <source>
        <dbReference type="SAM" id="SignalP"/>
    </source>
</evidence>
<feature type="signal peptide" evidence="2">
    <location>
        <begin position="1"/>
        <end position="16"/>
    </location>
</feature>
<dbReference type="Pfam" id="PF01839">
    <property type="entry name" value="FG-GAP"/>
    <property type="match status" value="1"/>
</dbReference>
<evidence type="ECO:0000256" key="1">
    <source>
        <dbReference type="ARBA" id="ARBA00022729"/>
    </source>
</evidence>
<sequence length="721" mass="74357">MIVATTTTCASSFAHASACSNQALFAPPVNRVTGPGPLWMVTGDFNGDGRLDIAISNSDFQESGSPNASVAILLGAGGGNFNSPVVYQLAGDEPHGIALGDFNQDGITDLAVACKGSGTVAILLGQGTSGVGDGTFAPPVHYPAGGYPFQIVASDFNGDGITDLAVCLNSFAAVSVLRGVGSGGVGNGSFAAPVQFSISTVSTGIEKGDFNHDGITDLVVTENSAHTVGVLIGTGAPTIGAGSFQPVAHYQAGSAPFDVAVGDFNGDGADDIAVANSPGGTAVLLGLGNGAFNSPTIFNTGNSIGVAVGDLDHDGILDLAVTTATGTDGGNVHVFIGLGTNGVGNGSFGSESIYSVGADTYQATIVDYNADGRMDLLVSDYLHNYISVLTGTCTTDNRAPKITKVRDVPNDQGGHVFVTWTASSLDATGGSVINYRVWRRIPPAMAAPLARARRIPSTWMRTRAAGTNDIVYWEALTTLPAQRLAGYGFTAPTTQDSLPNSNPYTAFFVSALTTDIDVFYSSDVDSGYSVDNLAPPAPSPFVAIMDGAQADLHWTASPVPDFRSFRLYRGPSGFTASPGTLIAESPDTGYVDNDPSASLSDYRLSVVDIHGNEGPPSVAVPQSTVAVDDVAPIELALRGTIPNPSRDGRLRVSFALPNAHRASLELLDVAGRLVAALEVGSLGAGRHTVDLANRTRPRAGIYFLRLVQDARQLRSRVVVLN</sequence>
<dbReference type="AlphaFoldDB" id="A0A9D6L5Q2"/>
<reference evidence="3" key="1">
    <citation type="submission" date="2020-07" db="EMBL/GenBank/DDBJ databases">
        <title>Huge and variable diversity of episymbiotic CPR bacteria and DPANN archaea in groundwater ecosystems.</title>
        <authorList>
            <person name="He C.Y."/>
            <person name="Keren R."/>
            <person name="Whittaker M."/>
            <person name="Farag I.F."/>
            <person name="Doudna J."/>
            <person name="Cate J.H.D."/>
            <person name="Banfield J.F."/>
        </authorList>
    </citation>
    <scope>NUCLEOTIDE SEQUENCE</scope>
    <source>
        <strain evidence="3">NC_groundwater_928_Pr1_S-0.2um_72_17</strain>
    </source>
</reference>
<dbReference type="InterPro" id="IPR013783">
    <property type="entry name" value="Ig-like_fold"/>
</dbReference>